<dbReference type="KEGG" id="clup:CLUP02_14099"/>
<dbReference type="EMBL" id="CP019479">
    <property type="protein sequence ID" value="UQC88574.1"/>
    <property type="molecule type" value="Genomic_DNA"/>
</dbReference>
<proteinExistence type="predicted"/>
<protein>
    <submittedName>
        <fullName evidence="2">Uncharacterized protein</fullName>
    </submittedName>
</protein>
<name>A0A9Q8T3D9_9PEZI</name>
<evidence type="ECO:0000313" key="3">
    <source>
        <dbReference type="Proteomes" id="UP000830671"/>
    </source>
</evidence>
<dbReference type="RefSeq" id="XP_049150178.1">
    <property type="nucleotide sequence ID" value="XM_049293032.1"/>
</dbReference>
<gene>
    <name evidence="2" type="ORF">CLUP02_14099</name>
</gene>
<evidence type="ECO:0000313" key="2">
    <source>
        <dbReference type="EMBL" id="UQC88574.1"/>
    </source>
</evidence>
<dbReference type="Proteomes" id="UP000830671">
    <property type="component" value="Chromosome 7"/>
</dbReference>
<dbReference type="AlphaFoldDB" id="A0A9Q8T3D9"/>
<organism evidence="2 3">
    <name type="scientific">Colletotrichum lupini</name>
    <dbReference type="NCBI Taxonomy" id="145971"/>
    <lineage>
        <taxon>Eukaryota</taxon>
        <taxon>Fungi</taxon>
        <taxon>Dikarya</taxon>
        <taxon>Ascomycota</taxon>
        <taxon>Pezizomycotina</taxon>
        <taxon>Sordariomycetes</taxon>
        <taxon>Hypocreomycetidae</taxon>
        <taxon>Glomerellales</taxon>
        <taxon>Glomerellaceae</taxon>
        <taxon>Colletotrichum</taxon>
        <taxon>Colletotrichum acutatum species complex</taxon>
    </lineage>
</organism>
<reference evidence="2" key="1">
    <citation type="journal article" date="2021" name="Mol. Plant Microbe Interact.">
        <title>Complete Genome Sequence of the Plant-Pathogenic Fungus Colletotrichum lupini.</title>
        <authorList>
            <person name="Baroncelli R."/>
            <person name="Pensec F."/>
            <person name="Da Lio D."/>
            <person name="Boufleur T."/>
            <person name="Vicente I."/>
            <person name="Sarrocco S."/>
            <person name="Picot A."/>
            <person name="Baraldi E."/>
            <person name="Sukno S."/>
            <person name="Thon M."/>
            <person name="Le Floch G."/>
        </authorList>
    </citation>
    <scope>NUCLEOTIDE SEQUENCE</scope>
    <source>
        <strain evidence="2">IMI 504893</strain>
    </source>
</reference>
<feature type="region of interest" description="Disordered" evidence="1">
    <location>
        <begin position="113"/>
        <end position="138"/>
    </location>
</feature>
<keyword evidence="3" id="KW-1185">Reference proteome</keyword>
<sequence>MVHDADSQCLQIEPNELAPLSHRNKHRHVTVRIAAGFLFPQHCLSIDAFNFTAAIANARHHDVKHYATPHRRLLAKPLGQPSDDVSGESCELIVPFWFVAGCLDIESQRFATRADQHREPTIAQLSRVNTDRLHSESH</sequence>
<dbReference type="GeneID" id="73348042"/>
<feature type="compositionally biased region" description="Basic and acidic residues" evidence="1">
    <location>
        <begin position="129"/>
        <end position="138"/>
    </location>
</feature>
<accession>A0A9Q8T3D9</accession>
<evidence type="ECO:0000256" key="1">
    <source>
        <dbReference type="SAM" id="MobiDB-lite"/>
    </source>
</evidence>